<gene>
    <name evidence="3" type="primary">Aste57867_18593</name>
    <name evidence="2" type="ORF">As57867_018531</name>
    <name evidence="3" type="ORF">ASTE57867_18593</name>
</gene>
<evidence type="ECO:0000256" key="1">
    <source>
        <dbReference type="SAM" id="MobiDB-lite"/>
    </source>
</evidence>
<sequence length="473" mass="51879">MRSSFQYQHLQANESVQAYLRSFQHEKHRWNELVEATLLYGIHCISQNYSLQTLNVDQVQQITRTLLKKPQHYFVHQSPSAGRGLAAGVATKPSSAWRKGSAARESPVDGGNDNSGVLQPTARQDTTIDSLPAPPIVRDGKYVAWVIPSSHPASTPFLDRAWSTYVSTTGYPTPRALSTDTVAASYVDLHVAASSTLLSPMSSTQNSLSFLDYLRGFVVHCVATPLPLASPTPATPTAAAAPPSSKPTLPRTTPSTRTVIESKVKADVQARKQQVLRVRKTNTQRMHEALAKARLAAYEDAPSHPQTAHPHPPRLSSLGPGAKALEIAHLVGNSTFLQELPDEGEIASPDVASAAIRMELYGNPTQTTKEEGCFARPPPRQPKKPIAHDFKGWLGDFGAPHTKSVVPADWTDLEDEDTRWLQRETTTGRRRGWDLDNLFDDTDDTPADDQTSHPDILSHDQVDPAFEWLVHGV</sequence>
<organism evidence="3 4">
    <name type="scientific">Aphanomyces stellatus</name>
    <dbReference type="NCBI Taxonomy" id="120398"/>
    <lineage>
        <taxon>Eukaryota</taxon>
        <taxon>Sar</taxon>
        <taxon>Stramenopiles</taxon>
        <taxon>Oomycota</taxon>
        <taxon>Saprolegniomycetes</taxon>
        <taxon>Saprolegniales</taxon>
        <taxon>Verrucalvaceae</taxon>
        <taxon>Aphanomyces</taxon>
    </lineage>
</organism>
<dbReference type="EMBL" id="VJMH01006399">
    <property type="protein sequence ID" value="KAF0690003.1"/>
    <property type="molecule type" value="Genomic_DNA"/>
</dbReference>
<reference evidence="3 4" key="1">
    <citation type="submission" date="2019-03" db="EMBL/GenBank/DDBJ databases">
        <authorList>
            <person name="Gaulin E."/>
            <person name="Dumas B."/>
        </authorList>
    </citation>
    <scope>NUCLEOTIDE SEQUENCE [LARGE SCALE GENOMIC DNA]</scope>
    <source>
        <strain evidence="3">CBS 568.67</strain>
    </source>
</reference>
<dbReference type="EMBL" id="CAADRA010006420">
    <property type="protein sequence ID" value="VFT95328.1"/>
    <property type="molecule type" value="Genomic_DNA"/>
</dbReference>
<feature type="region of interest" description="Disordered" evidence="1">
    <location>
        <begin position="432"/>
        <end position="458"/>
    </location>
</feature>
<name>A0A485LAU9_9STRA</name>
<feature type="region of interest" description="Disordered" evidence="1">
    <location>
        <begin position="233"/>
        <end position="259"/>
    </location>
</feature>
<keyword evidence="4" id="KW-1185">Reference proteome</keyword>
<evidence type="ECO:0000313" key="2">
    <source>
        <dbReference type="EMBL" id="KAF0690003.1"/>
    </source>
</evidence>
<evidence type="ECO:0000313" key="3">
    <source>
        <dbReference type="EMBL" id="VFT95328.1"/>
    </source>
</evidence>
<feature type="region of interest" description="Disordered" evidence="1">
    <location>
        <begin position="92"/>
        <end position="133"/>
    </location>
</feature>
<reference evidence="2" key="2">
    <citation type="submission" date="2019-06" db="EMBL/GenBank/DDBJ databases">
        <title>Genomics analysis of Aphanomyces spp. identifies a new class of oomycete effector associated with host adaptation.</title>
        <authorList>
            <person name="Gaulin E."/>
        </authorList>
    </citation>
    <scope>NUCLEOTIDE SEQUENCE</scope>
    <source>
        <strain evidence="2">CBS 578.67</strain>
    </source>
</reference>
<dbReference type="AlphaFoldDB" id="A0A485LAU9"/>
<dbReference type="Proteomes" id="UP000332933">
    <property type="component" value="Unassembled WGS sequence"/>
</dbReference>
<accession>A0A485LAU9</accession>
<evidence type="ECO:0000313" key="4">
    <source>
        <dbReference type="Proteomes" id="UP000332933"/>
    </source>
</evidence>
<protein>
    <submittedName>
        <fullName evidence="3">Aste57867_18593 protein</fullName>
    </submittedName>
</protein>
<feature type="compositionally biased region" description="Low complexity" evidence="1">
    <location>
        <begin position="235"/>
        <end position="258"/>
    </location>
</feature>
<proteinExistence type="predicted"/>
<feature type="compositionally biased region" description="Polar residues" evidence="1">
    <location>
        <begin position="112"/>
        <end position="129"/>
    </location>
</feature>
<dbReference type="OrthoDB" id="166788at2759"/>
<feature type="compositionally biased region" description="Acidic residues" evidence="1">
    <location>
        <begin position="437"/>
        <end position="447"/>
    </location>
</feature>